<reference evidence="8" key="1">
    <citation type="journal article" date="2017" name="Genome Announc.">
        <title>Draft Genome Sequence of Terrimicrobium sacchariphilum NM-5T, a Facultative Anaerobic Soil Bacterium of the Class Spartobacteria.</title>
        <authorList>
            <person name="Qiu Y.L."/>
            <person name="Tourlousse D.M."/>
            <person name="Matsuura N."/>
            <person name="Ohashi A."/>
            <person name="Sekiguchi Y."/>
        </authorList>
    </citation>
    <scope>NUCLEOTIDE SEQUENCE [LARGE SCALE GENOMIC DNA]</scope>
    <source>
        <strain evidence="8">NM-5</strain>
    </source>
</reference>
<gene>
    <name evidence="5" type="primary">coaE</name>
    <name evidence="7" type="ORF">TSACC_3455</name>
</gene>
<evidence type="ECO:0000256" key="4">
    <source>
        <dbReference type="ARBA" id="ARBA00022993"/>
    </source>
</evidence>
<dbReference type="PROSITE" id="PS51219">
    <property type="entry name" value="DPCK"/>
    <property type="match status" value="1"/>
</dbReference>
<dbReference type="STRING" id="690879.TSACC_3455"/>
<evidence type="ECO:0000256" key="2">
    <source>
        <dbReference type="ARBA" id="ARBA00022741"/>
    </source>
</evidence>
<dbReference type="GO" id="GO:0005524">
    <property type="term" value="F:ATP binding"/>
    <property type="evidence" value="ECO:0007669"/>
    <property type="project" value="UniProtKB-UniRule"/>
</dbReference>
<keyword evidence="5 7" id="KW-0418">Kinase</keyword>
<comment type="similarity">
    <text evidence="1 5">Belongs to the CoaE family.</text>
</comment>
<accession>A0A146GDK5</accession>
<comment type="pathway">
    <text evidence="5">Cofactor biosynthesis; coenzyme A biosynthesis; CoA from (R)-pantothenate: step 5/5.</text>
</comment>
<name>A0A146GDK5_TERSA</name>
<dbReference type="CDD" id="cd02022">
    <property type="entry name" value="DPCK"/>
    <property type="match status" value="1"/>
</dbReference>
<evidence type="ECO:0000256" key="6">
    <source>
        <dbReference type="NCBIfam" id="TIGR00152"/>
    </source>
</evidence>
<comment type="catalytic activity">
    <reaction evidence="5">
        <text>3'-dephospho-CoA + ATP = ADP + CoA + H(+)</text>
        <dbReference type="Rhea" id="RHEA:18245"/>
        <dbReference type="ChEBI" id="CHEBI:15378"/>
        <dbReference type="ChEBI" id="CHEBI:30616"/>
        <dbReference type="ChEBI" id="CHEBI:57287"/>
        <dbReference type="ChEBI" id="CHEBI:57328"/>
        <dbReference type="ChEBI" id="CHEBI:456216"/>
        <dbReference type="EC" id="2.7.1.24"/>
    </reaction>
</comment>
<dbReference type="EC" id="2.7.1.24" evidence="5 6"/>
<proteinExistence type="inferred from homology"/>
<dbReference type="GO" id="GO:0005737">
    <property type="term" value="C:cytoplasm"/>
    <property type="evidence" value="ECO:0007669"/>
    <property type="project" value="UniProtKB-SubCell"/>
</dbReference>
<comment type="subcellular location">
    <subcellularLocation>
        <location evidence="5">Cytoplasm</location>
    </subcellularLocation>
</comment>
<dbReference type="EMBL" id="BDCO01000003">
    <property type="protein sequence ID" value="GAT35390.1"/>
    <property type="molecule type" value="Genomic_DNA"/>
</dbReference>
<evidence type="ECO:0000256" key="3">
    <source>
        <dbReference type="ARBA" id="ARBA00022840"/>
    </source>
</evidence>
<dbReference type="HAMAP" id="MF_00376">
    <property type="entry name" value="Dephospho_CoA_kinase"/>
    <property type="match status" value="1"/>
</dbReference>
<sequence>MPILGITGGIASGKSEFRRLLLERIDADYFDADACARELLDKDPTVRQEVLARVHPQAYDEEGAPNRPLLRQLIYQDAVRKATLEAILHPVIRDRWSAQAQEPAYGNRFFVVDIPLLFETNAEKLFDIIVTVACAKETQLERLATRRGLDRQISEKIIASQMPLSLKIEKSHHVIWNDGALEALITQADLFSRYLHARHG</sequence>
<evidence type="ECO:0000313" key="7">
    <source>
        <dbReference type="EMBL" id="GAT35390.1"/>
    </source>
</evidence>
<evidence type="ECO:0000313" key="8">
    <source>
        <dbReference type="Proteomes" id="UP000076023"/>
    </source>
</evidence>
<dbReference type="InterPro" id="IPR001977">
    <property type="entry name" value="Depp_CoAkinase"/>
</dbReference>
<keyword evidence="8" id="KW-1185">Reference proteome</keyword>
<dbReference type="Proteomes" id="UP000076023">
    <property type="component" value="Unassembled WGS sequence"/>
</dbReference>
<keyword evidence="3 5" id="KW-0067">ATP-binding</keyword>
<keyword evidence="4 5" id="KW-0173">Coenzyme A biosynthesis</keyword>
<dbReference type="RefSeq" id="WP_075081205.1">
    <property type="nucleotide sequence ID" value="NZ_BDCO01000003.1"/>
</dbReference>
<dbReference type="SUPFAM" id="SSF52540">
    <property type="entry name" value="P-loop containing nucleoside triphosphate hydrolases"/>
    <property type="match status" value="1"/>
</dbReference>
<dbReference type="InParanoid" id="A0A146GDK5"/>
<keyword evidence="5" id="KW-0963">Cytoplasm</keyword>
<keyword evidence="5" id="KW-0808">Transferase</keyword>
<dbReference type="AlphaFoldDB" id="A0A146GDK5"/>
<dbReference type="PANTHER" id="PTHR10695">
    <property type="entry name" value="DEPHOSPHO-COA KINASE-RELATED"/>
    <property type="match status" value="1"/>
</dbReference>
<feature type="binding site" evidence="5">
    <location>
        <begin position="11"/>
        <end position="16"/>
    </location>
    <ligand>
        <name>ATP</name>
        <dbReference type="ChEBI" id="CHEBI:30616"/>
    </ligand>
</feature>
<dbReference type="OrthoDB" id="9812943at2"/>
<dbReference type="UniPathway" id="UPA00241">
    <property type="reaction ID" value="UER00356"/>
</dbReference>
<dbReference type="InterPro" id="IPR027417">
    <property type="entry name" value="P-loop_NTPase"/>
</dbReference>
<comment type="caution">
    <text evidence="7">The sequence shown here is derived from an EMBL/GenBank/DDBJ whole genome shotgun (WGS) entry which is preliminary data.</text>
</comment>
<dbReference type="FunCoup" id="A0A146GDK5">
    <property type="interactions" value="421"/>
</dbReference>
<dbReference type="GO" id="GO:0015937">
    <property type="term" value="P:coenzyme A biosynthetic process"/>
    <property type="evidence" value="ECO:0007669"/>
    <property type="project" value="UniProtKB-UniRule"/>
</dbReference>
<comment type="function">
    <text evidence="5">Catalyzes the phosphorylation of the 3'-hydroxyl group of dephosphocoenzyme A to form coenzyme A.</text>
</comment>
<dbReference type="NCBIfam" id="TIGR00152">
    <property type="entry name" value="dephospho-CoA kinase"/>
    <property type="match status" value="1"/>
</dbReference>
<organism evidence="7 8">
    <name type="scientific">Terrimicrobium sacchariphilum</name>
    <dbReference type="NCBI Taxonomy" id="690879"/>
    <lineage>
        <taxon>Bacteria</taxon>
        <taxon>Pseudomonadati</taxon>
        <taxon>Verrucomicrobiota</taxon>
        <taxon>Terrimicrobiia</taxon>
        <taxon>Terrimicrobiales</taxon>
        <taxon>Terrimicrobiaceae</taxon>
        <taxon>Terrimicrobium</taxon>
    </lineage>
</organism>
<keyword evidence="2 5" id="KW-0547">Nucleotide-binding</keyword>
<evidence type="ECO:0000256" key="5">
    <source>
        <dbReference type="HAMAP-Rule" id="MF_00376"/>
    </source>
</evidence>
<protein>
    <recommendedName>
        <fullName evidence="5 6">Dephospho-CoA kinase</fullName>
        <ecNumber evidence="5 6">2.7.1.24</ecNumber>
    </recommendedName>
    <alternativeName>
        <fullName evidence="5">Dephosphocoenzyme A kinase</fullName>
    </alternativeName>
</protein>
<dbReference type="Pfam" id="PF01121">
    <property type="entry name" value="CoaE"/>
    <property type="match status" value="1"/>
</dbReference>
<dbReference type="GO" id="GO:0004140">
    <property type="term" value="F:dephospho-CoA kinase activity"/>
    <property type="evidence" value="ECO:0007669"/>
    <property type="project" value="UniProtKB-UniRule"/>
</dbReference>
<dbReference type="Gene3D" id="3.40.50.300">
    <property type="entry name" value="P-loop containing nucleotide triphosphate hydrolases"/>
    <property type="match status" value="1"/>
</dbReference>
<dbReference type="PANTHER" id="PTHR10695:SF46">
    <property type="entry name" value="BIFUNCTIONAL COENZYME A SYNTHASE-RELATED"/>
    <property type="match status" value="1"/>
</dbReference>
<evidence type="ECO:0000256" key="1">
    <source>
        <dbReference type="ARBA" id="ARBA00009018"/>
    </source>
</evidence>